<reference evidence="1 2" key="1">
    <citation type="journal article" date="2023" name="Plants (Basel)">
        <title>Bridging the Gap: Combining Genomics and Transcriptomics Approaches to Understand Stylosanthes scabra, an Orphan Legume from the Brazilian Caatinga.</title>
        <authorList>
            <person name="Ferreira-Neto J.R.C."/>
            <person name="da Silva M.D."/>
            <person name="Binneck E."/>
            <person name="de Melo N.F."/>
            <person name="da Silva R.H."/>
            <person name="de Melo A.L.T.M."/>
            <person name="Pandolfi V."/>
            <person name="Bustamante F.O."/>
            <person name="Brasileiro-Vidal A.C."/>
            <person name="Benko-Iseppon A.M."/>
        </authorList>
    </citation>
    <scope>NUCLEOTIDE SEQUENCE [LARGE SCALE GENOMIC DNA]</scope>
    <source>
        <tissue evidence="1">Leaves</tissue>
    </source>
</reference>
<protein>
    <submittedName>
        <fullName evidence="1">Uncharacterized protein</fullName>
    </submittedName>
</protein>
<sequence length="182" mass="20121">MLVLPSDFQARKSPGKTFTGTPRFWYRATLFRRISPPDNLPVTAKTRSCVVGLTPQPPFATYLLNSSPKHQSALNPPSPPPFPFRTVLDGSLDGGRNRIWPLRSSNVKKSHLSLVRAGRPPLPRRAGSRISPSPCFRRSAAGDVFCVTTGLRRRSRCCHRCESRPPPLRVPAAIATNTKPET</sequence>
<name>A0ABU6TTU4_9FABA</name>
<keyword evidence="2" id="KW-1185">Reference proteome</keyword>
<organism evidence="1 2">
    <name type="scientific">Stylosanthes scabra</name>
    <dbReference type="NCBI Taxonomy" id="79078"/>
    <lineage>
        <taxon>Eukaryota</taxon>
        <taxon>Viridiplantae</taxon>
        <taxon>Streptophyta</taxon>
        <taxon>Embryophyta</taxon>
        <taxon>Tracheophyta</taxon>
        <taxon>Spermatophyta</taxon>
        <taxon>Magnoliopsida</taxon>
        <taxon>eudicotyledons</taxon>
        <taxon>Gunneridae</taxon>
        <taxon>Pentapetalae</taxon>
        <taxon>rosids</taxon>
        <taxon>fabids</taxon>
        <taxon>Fabales</taxon>
        <taxon>Fabaceae</taxon>
        <taxon>Papilionoideae</taxon>
        <taxon>50 kb inversion clade</taxon>
        <taxon>dalbergioids sensu lato</taxon>
        <taxon>Dalbergieae</taxon>
        <taxon>Pterocarpus clade</taxon>
        <taxon>Stylosanthes</taxon>
    </lineage>
</organism>
<dbReference type="Proteomes" id="UP001341840">
    <property type="component" value="Unassembled WGS sequence"/>
</dbReference>
<comment type="caution">
    <text evidence="1">The sequence shown here is derived from an EMBL/GenBank/DDBJ whole genome shotgun (WGS) entry which is preliminary data.</text>
</comment>
<dbReference type="EMBL" id="JASCZI010092395">
    <property type="protein sequence ID" value="MED6152317.1"/>
    <property type="molecule type" value="Genomic_DNA"/>
</dbReference>
<gene>
    <name evidence="1" type="ORF">PIB30_090778</name>
</gene>
<evidence type="ECO:0000313" key="2">
    <source>
        <dbReference type="Proteomes" id="UP001341840"/>
    </source>
</evidence>
<accession>A0ABU6TTU4</accession>
<evidence type="ECO:0000313" key="1">
    <source>
        <dbReference type="EMBL" id="MED6152317.1"/>
    </source>
</evidence>
<proteinExistence type="predicted"/>